<dbReference type="InterPro" id="IPR006448">
    <property type="entry name" value="Phage_term_ssu_P27"/>
</dbReference>
<gene>
    <name evidence="2" type="ORF">ALO91_03571</name>
</gene>
<proteinExistence type="predicted"/>
<evidence type="ECO:0000313" key="2">
    <source>
        <dbReference type="EMBL" id="KPW23605.1"/>
    </source>
</evidence>
<organism evidence="2 3">
    <name type="scientific">Pseudomonas syringae pv. aceris</name>
    <dbReference type="NCBI Taxonomy" id="199198"/>
    <lineage>
        <taxon>Bacteria</taxon>
        <taxon>Pseudomonadati</taxon>
        <taxon>Pseudomonadota</taxon>
        <taxon>Gammaproteobacteria</taxon>
        <taxon>Pseudomonadales</taxon>
        <taxon>Pseudomonadaceae</taxon>
        <taxon>Pseudomonas</taxon>
        <taxon>Pseudomonas syringae</taxon>
    </lineage>
</organism>
<evidence type="ECO:0000313" key="3">
    <source>
        <dbReference type="Proteomes" id="UP000050297"/>
    </source>
</evidence>
<dbReference type="RefSeq" id="WP_053275509.1">
    <property type="nucleotide sequence ID" value="NZ_LGAR01000026.1"/>
</dbReference>
<dbReference type="Proteomes" id="UP000050297">
    <property type="component" value="Unassembled WGS sequence"/>
</dbReference>
<dbReference type="PATRIC" id="fig|199198.4.peg.3526"/>
<accession>A0A0L8IWY4</accession>
<sequence length="161" mass="17474">MGGTATVAGRGRKPKPTAKKALAGNPGKRALNKAEPAFSKITNVDPPEWLSDRASQMWKMIVPELLRENVVAITDLHNVEAFCVAYDNWRMAQESVQAHGIVVTGATGGPMKNPALTAANETMRQMVTFGAMLGLDPANRTRLIGGNKEKETNEFEELLRS</sequence>
<name>A0A0L8IWY4_PSESX</name>
<feature type="region of interest" description="Disordered" evidence="1">
    <location>
        <begin position="1"/>
        <end position="34"/>
    </location>
</feature>
<protein>
    <submittedName>
        <fullName evidence="2">p27 family phage terminase small subunit</fullName>
    </submittedName>
</protein>
<evidence type="ECO:0000256" key="1">
    <source>
        <dbReference type="SAM" id="MobiDB-lite"/>
    </source>
</evidence>
<dbReference type="AlphaFoldDB" id="A0A0L8IWY4"/>
<dbReference type="EMBL" id="LJPM01000146">
    <property type="protein sequence ID" value="KPW23605.1"/>
    <property type="molecule type" value="Genomic_DNA"/>
</dbReference>
<dbReference type="NCBIfam" id="TIGR01558">
    <property type="entry name" value="sm_term_P27"/>
    <property type="match status" value="1"/>
</dbReference>
<reference evidence="2 3" key="1">
    <citation type="submission" date="2015-09" db="EMBL/GenBank/DDBJ databases">
        <title>Genome announcement of multiple Pseudomonas syringae strains.</title>
        <authorList>
            <person name="Thakur S."/>
            <person name="Wang P.W."/>
            <person name="Gong Y."/>
            <person name="Weir B.S."/>
            <person name="Guttman D.S."/>
        </authorList>
    </citation>
    <scope>NUCLEOTIDE SEQUENCE [LARGE SCALE GENOMIC DNA]</scope>
    <source>
        <strain evidence="2 3">ICMP2802</strain>
    </source>
</reference>
<comment type="caution">
    <text evidence="2">The sequence shown here is derived from an EMBL/GenBank/DDBJ whole genome shotgun (WGS) entry which is preliminary data.</text>
</comment>
<dbReference type="Pfam" id="PF05119">
    <property type="entry name" value="Terminase_4"/>
    <property type="match status" value="1"/>
</dbReference>